<evidence type="ECO:0000256" key="2">
    <source>
        <dbReference type="SAM" id="SignalP"/>
    </source>
</evidence>
<keyword evidence="2" id="KW-0732">Signal</keyword>
<dbReference type="GO" id="GO:0009668">
    <property type="term" value="P:plastid membrane organization"/>
    <property type="evidence" value="ECO:0007669"/>
    <property type="project" value="TreeGrafter"/>
</dbReference>
<accession>A0A218XRP0</accession>
<dbReference type="GO" id="GO:0016094">
    <property type="term" value="P:polyprenol biosynthetic process"/>
    <property type="evidence" value="ECO:0007669"/>
    <property type="project" value="TreeGrafter"/>
</dbReference>
<name>A0A218XRP0_PUNGR</name>
<feature type="chain" id="PRO_5012035880" description="Alkyl transferase" evidence="2">
    <location>
        <begin position="28"/>
        <end position="246"/>
    </location>
</feature>
<evidence type="ECO:0000313" key="3">
    <source>
        <dbReference type="EMBL" id="OWM86922.1"/>
    </source>
</evidence>
<evidence type="ECO:0000313" key="4">
    <source>
        <dbReference type="Proteomes" id="UP000197138"/>
    </source>
</evidence>
<keyword evidence="1" id="KW-0808">Transferase</keyword>
<dbReference type="GO" id="GO:0045547">
    <property type="term" value="F:ditrans,polycis-polyprenyl diphosphate synthase [(2E,6E)-farnesyl diphosphate specific] activity"/>
    <property type="evidence" value="ECO:0007669"/>
    <property type="project" value="TreeGrafter"/>
</dbReference>
<dbReference type="SUPFAM" id="SSF64005">
    <property type="entry name" value="Undecaprenyl diphosphate synthase"/>
    <property type="match status" value="1"/>
</dbReference>
<gene>
    <name evidence="3" type="ORF">CDL15_Pgr015958</name>
</gene>
<dbReference type="Pfam" id="PF01255">
    <property type="entry name" value="Prenyltransf"/>
    <property type="match status" value="2"/>
</dbReference>
<evidence type="ECO:0000256" key="1">
    <source>
        <dbReference type="ARBA" id="ARBA00022679"/>
    </source>
</evidence>
<dbReference type="EMBL" id="MTKT01001080">
    <property type="protein sequence ID" value="OWM86922.1"/>
    <property type="molecule type" value="Genomic_DNA"/>
</dbReference>
<sequence length="246" mass="28178">MMLFLRVPISVPQKLFCLFRWIIGALASATGVVPKEDHEDVNGRMGRRPDDLMKSEPLPHGLRRELMPRHVAVIIDCNGRRACHWGLPGSSGHEAGIRPLRELVELCGKWGIKVLTLLAFSSGNWSRSKEEVDFLMDLLERLLQSGLEIMFESIAHKAKDGIICLEDIDEKLIEKELSTSCTEVPCPDLLIQTGGELRLSNFLLWQLAYIELYFTQALWPDFRKTEFVEALHSFQQRKRWYGSRDS</sequence>
<reference evidence="4" key="1">
    <citation type="journal article" date="2017" name="Plant J.">
        <title>The pomegranate (Punica granatum L.) genome and the genomics of punicalagin biosynthesis.</title>
        <authorList>
            <person name="Qin G."/>
            <person name="Xu C."/>
            <person name="Ming R."/>
            <person name="Tang H."/>
            <person name="Guyot R."/>
            <person name="Kramer E.M."/>
            <person name="Hu Y."/>
            <person name="Yi X."/>
            <person name="Qi Y."/>
            <person name="Xu X."/>
            <person name="Gao Z."/>
            <person name="Pan H."/>
            <person name="Jian J."/>
            <person name="Tian Y."/>
            <person name="Yue Z."/>
            <person name="Xu Y."/>
        </authorList>
    </citation>
    <scope>NUCLEOTIDE SEQUENCE [LARGE SCALE GENOMIC DNA]</scope>
    <source>
        <strain evidence="4">cv. Dabenzi</strain>
    </source>
</reference>
<dbReference type="InterPro" id="IPR001441">
    <property type="entry name" value="UPP_synth-like"/>
</dbReference>
<dbReference type="AlphaFoldDB" id="A0A218XRP0"/>
<dbReference type="Proteomes" id="UP000197138">
    <property type="component" value="Unassembled WGS sequence"/>
</dbReference>
<protein>
    <recommendedName>
        <fullName evidence="5">Alkyl transferase</fullName>
    </recommendedName>
</protein>
<proteinExistence type="predicted"/>
<dbReference type="InterPro" id="IPR036424">
    <property type="entry name" value="UPP_synth-like_sf"/>
</dbReference>
<dbReference type="PANTHER" id="PTHR10291:SF0">
    <property type="entry name" value="DEHYDRODOLICHYL DIPHOSPHATE SYNTHASE 2"/>
    <property type="match status" value="1"/>
</dbReference>
<dbReference type="Gene3D" id="3.40.1180.10">
    <property type="entry name" value="Decaprenyl diphosphate synthase-like"/>
    <property type="match status" value="2"/>
</dbReference>
<dbReference type="CDD" id="cd00475">
    <property type="entry name" value="Cis_IPPS"/>
    <property type="match status" value="1"/>
</dbReference>
<dbReference type="PANTHER" id="PTHR10291">
    <property type="entry name" value="DEHYDRODOLICHYL DIPHOSPHATE SYNTHASE FAMILY MEMBER"/>
    <property type="match status" value="1"/>
</dbReference>
<comment type="caution">
    <text evidence="3">The sequence shown here is derived from an EMBL/GenBank/DDBJ whole genome shotgun (WGS) entry which is preliminary data.</text>
</comment>
<feature type="signal peptide" evidence="2">
    <location>
        <begin position="1"/>
        <end position="27"/>
    </location>
</feature>
<dbReference type="GO" id="GO:0009570">
    <property type="term" value="C:chloroplast stroma"/>
    <property type="evidence" value="ECO:0007669"/>
    <property type="project" value="TreeGrafter"/>
</dbReference>
<organism evidence="3 4">
    <name type="scientific">Punica granatum</name>
    <name type="common">Pomegranate</name>
    <dbReference type="NCBI Taxonomy" id="22663"/>
    <lineage>
        <taxon>Eukaryota</taxon>
        <taxon>Viridiplantae</taxon>
        <taxon>Streptophyta</taxon>
        <taxon>Embryophyta</taxon>
        <taxon>Tracheophyta</taxon>
        <taxon>Spermatophyta</taxon>
        <taxon>Magnoliopsida</taxon>
        <taxon>eudicotyledons</taxon>
        <taxon>Gunneridae</taxon>
        <taxon>Pentapetalae</taxon>
        <taxon>rosids</taxon>
        <taxon>malvids</taxon>
        <taxon>Myrtales</taxon>
        <taxon>Lythraceae</taxon>
        <taxon>Punica</taxon>
    </lineage>
</organism>
<dbReference type="GO" id="GO:0009409">
    <property type="term" value="P:response to cold"/>
    <property type="evidence" value="ECO:0007669"/>
    <property type="project" value="TreeGrafter"/>
</dbReference>
<evidence type="ECO:0008006" key="5">
    <source>
        <dbReference type="Google" id="ProtNLM"/>
    </source>
</evidence>